<name>A0ABQ7HW53_9MICR</name>
<organism evidence="1 2">
    <name type="scientific">Astathelohania contejeani</name>
    <dbReference type="NCBI Taxonomy" id="164912"/>
    <lineage>
        <taxon>Eukaryota</taxon>
        <taxon>Fungi</taxon>
        <taxon>Fungi incertae sedis</taxon>
        <taxon>Microsporidia</taxon>
        <taxon>Astathelohaniidae</taxon>
        <taxon>Astathelohania</taxon>
    </lineage>
</organism>
<evidence type="ECO:0000313" key="2">
    <source>
        <dbReference type="Proteomes" id="UP001516464"/>
    </source>
</evidence>
<sequence length="156" mass="18076">MIIKTLTGERFEIPNMSIEKAKEEICKLKGYSKNNLYLYNTGEYFLLGTFNNNYDSDGPTNDLGIPINLVDEYKTKYGESFLNILLPSYKAKVNTTNLTKAKGNYKSYIQYKEMINNLKSKIDSAKFEVNNESYNKEIFKNIGEYIKDLLNDILKE</sequence>
<gene>
    <name evidence="1" type="ORF">TCON_2395</name>
</gene>
<keyword evidence="2" id="KW-1185">Reference proteome</keyword>
<dbReference type="EMBL" id="SBIQ01000287">
    <property type="protein sequence ID" value="KAF7680989.1"/>
    <property type="molecule type" value="Genomic_DNA"/>
</dbReference>
<comment type="caution">
    <text evidence="1">The sequence shown here is derived from an EMBL/GenBank/DDBJ whole genome shotgun (WGS) entry which is preliminary data.</text>
</comment>
<dbReference type="Proteomes" id="UP001516464">
    <property type="component" value="Unassembled WGS sequence"/>
</dbReference>
<protein>
    <submittedName>
        <fullName evidence="1">Uncharacterized protein</fullName>
    </submittedName>
</protein>
<proteinExistence type="predicted"/>
<accession>A0ABQ7HW53</accession>
<evidence type="ECO:0000313" key="1">
    <source>
        <dbReference type="EMBL" id="KAF7680989.1"/>
    </source>
</evidence>
<reference evidence="1 2" key="1">
    <citation type="submission" date="2019-01" db="EMBL/GenBank/DDBJ databases">
        <title>Genomes sequencing and comparative genomics of infectious freshwater microsporidia, Cucumispora dikerogammari and Thelohania contejeani.</title>
        <authorList>
            <person name="Cormier A."/>
            <person name="Giraud I."/>
            <person name="Wattier R."/>
            <person name="Teixeira M."/>
            <person name="Grandjean F."/>
            <person name="Rigaud T."/>
            <person name="Cordaux R."/>
        </authorList>
    </citation>
    <scope>NUCLEOTIDE SEQUENCE [LARGE SCALE GENOMIC DNA]</scope>
    <source>
        <strain evidence="1">T1</strain>
        <tissue evidence="1">Spores</tissue>
    </source>
</reference>